<gene>
    <name evidence="4" type="primary">dprA</name>
    <name evidence="4" type="ORF">OKA05_12365</name>
</gene>
<dbReference type="PANTHER" id="PTHR43022:SF1">
    <property type="entry name" value="PROTEIN SMF"/>
    <property type="match status" value="1"/>
</dbReference>
<dbReference type="NCBIfam" id="TIGR00732">
    <property type="entry name" value="dprA"/>
    <property type="match status" value="1"/>
</dbReference>
<proteinExistence type="inferred from homology"/>
<dbReference type="RefSeq" id="WP_264487455.1">
    <property type="nucleotide sequence ID" value="NZ_JAPDDT010000004.1"/>
</dbReference>
<evidence type="ECO:0000313" key="5">
    <source>
        <dbReference type="Proteomes" id="UP001320876"/>
    </source>
</evidence>
<dbReference type="Gene3D" id="1.10.10.10">
    <property type="entry name" value="Winged helix-like DNA-binding domain superfamily/Winged helix DNA-binding domain"/>
    <property type="match status" value="1"/>
</dbReference>
<dbReference type="InterPro" id="IPR003488">
    <property type="entry name" value="DprA"/>
</dbReference>
<dbReference type="InterPro" id="IPR041614">
    <property type="entry name" value="DprA_WH"/>
</dbReference>
<accession>A0ABT3GIK9</accession>
<comment type="similarity">
    <text evidence="1">Belongs to the DprA/Smf family.</text>
</comment>
<feature type="domain" description="DprA winged helix" evidence="3">
    <location>
        <begin position="304"/>
        <end position="361"/>
    </location>
</feature>
<sequence length="367" mass="39513">MTSLEALVALNLLPKIGPVRIRRLLERFDSAEAVLVATKDRLMQVDGIGPETAGILVKWQDHADPLQELEEVKQRGLSLITPEDPAFPPALRQAYDAPLFLYVWGKLEERDRHAIGVVGTRRITHYGREATKKLAYQLSHAGFTIISGLARGVDTVAHEAALAAGGRTVAVLGSGLAKLFPAENLALAEKIASGNGAVVSEFPLHTAPDKQTFPQRNRIVAAWSQALLVTECPAWSGSLITANLASDYGRPVYAVPGPINAPTSTGCNKLIRDGATLVMDAGDIIDDLGELPFARQTTLPLETESKAIPELPSEEATVFSALGEGESGVDRLIERTGLSASTVSATLMKLEMRRLVRALPGFRYVKR</sequence>
<dbReference type="SUPFAM" id="SSF102405">
    <property type="entry name" value="MCP/YpsA-like"/>
    <property type="match status" value="1"/>
</dbReference>
<comment type="caution">
    <text evidence="4">The sequence shown here is derived from an EMBL/GenBank/DDBJ whole genome shotgun (WGS) entry which is preliminary data.</text>
</comment>
<evidence type="ECO:0000259" key="3">
    <source>
        <dbReference type="Pfam" id="PF17782"/>
    </source>
</evidence>
<dbReference type="Pfam" id="PF14520">
    <property type="entry name" value="HHH_5"/>
    <property type="match status" value="1"/>
</dbReference>
<evidence type="ECO:0000256" key="1">
    <source>
        <dbReference type="ARBA" id="ARBA00006525"/>
    </source>
</evidence>
<dbReference type="SUPFAM" id="SSF47781">
    <property type="entry name" value="RuvA domain 2-like"/>
    <property type="match status" value="1"/>
</dbReference>
<dbReference type="InterPro" id="IPR036388">
    <property type="entry name" value="WH-like_DNA-bd_sf"/>
</dbReference>
<dbReference type="PANTHER" id="PTHR43022">
    <property type="entry name" value="PROTEIN SMF"/>
    <property type="match status" value="1"/>
</dbReference>
<dbReference type="Gene3D" id="3.40.50.450">
    <property type="match status" value="1"/>
</dbReference>
<reference evidence="4 5" key="1">
    <citation type="submission" date="2022-10" db="EMBL/GenBank/DDBJ databases">
        <title>Luteolibacter arcticus strain CCTCC AB 2014275, whole genome shotgun sequencing project.</title>
        <authorList>
            <person name="Zhao G."/>
            <person name="Shen L."/>
        </authorList>
    </citation>
    <scope>NUCLEOTIDE SEQUENCE [LARGE SCALE GENOMIC DNA]</scope>
    <source>
        <strain evidence="4 5">CCTCC AB 2014275</strain>
    </source>
</reference>
<dbReference type="InterPro" id="IPR057666">
    <property type="entry name" value="DrpA_SLOG"/>
</dbReference>
<dbReference type="Proteomes" id="UP001320876">
    <property type="component" value="Unassembled WGS sequence"/>
</dbReference>
<dbReference type="InterPro" id="IPR010994">
    <property type="entry name" value="RuvA_2-like"/>
</dbReference>
<dbReference type="Pfam" id="PF17782">
    <property type="entry name" value="WHD_DprA"/>
    <property type="match status" value="1"/>
</dbReference>
<organism evidence="4 5">
    <name type="scientific">Luteolibacter arcticus</name>
    <dbReference type="NCBI Taxonomy" id="1581411"/>
    <lineage>
        <taxon>Bacteria</taxon>
        <taxon>Pseudomonadati</taxon>
        <taxon>Verrucomicrobiota</taxon>
        <taxon>Verrucomicrobiia</taxon>
        <taxon>Verrucomicrobiales</taxon>
        <taxon>Verrucomicrobiaceae</taxon>
        <taxon>Luteolibacter</taxon>
    </lineage>
</organism>
<dbReference type="EMBL" id="JAPDDT010000004">
    <property type="protein sequence ID" value="MCW1923350.1"/>
    <property type="molecule type" value="Genomic_DNA"/>
</dbReference>
<evidence type="ECO:0000259" key="2">
    <source>
        <dbReference type="Pfam" id="PF02481"/>
    </source>
</evidence>
<protein>
    <submittedName>
        <fullName evidence="4">DNA-processing protein DprA</fullName>
    </submittedName>
</protein>
<keyword evidence="5" id="KW-1185">Reference proteome</keyword>
<dbReference type="Pfam" id="PF02481">
    <property type="entry name" value="DNA_processg_A"/>
    <property type="match status" value="1"/>
</dbReference>
<evidence type="ECO:0000313" key="4">
    <source>
        <dbReference type="EMBL" id="MCW1923350.1"/>
    </source>
</evidence>
<name>A0ABT3GIK9_9BACT</name>
<feature type="domain" description="Smf/DprA SLOG" evidence="2">
    <location>
        <begin position="79"/>
        <end position="288"/>
    </location>
</feature>